<keyword evidence="4" id="KW-1185">Reference proteome</keyword>
<protein>
    <submittedName>
        <fullName evidence="3">Uncharacterized protein</fullName>
    </submittedName>
</protein>
<feature type="region of interest" description="Disordered" evidence="1">
    <location>
        <begin position="32"/>
        <end position="82"/>
    </location>
</feature>
<dbReference type="InterPro" id="IPR008160">
    <property type="entry name" value="Collagen"/>
</dbReference>
<evidence type="ECO:0000313" key="4">
    <source>
        <dbReference type="Proteomes" id="UP000261540"/>
    </source>
</evidence>
<reference evidence="3" key="2">
    <citation type="submission" date="2025-09" db="UniProtKB">
        <authorList>
            <consortium name="Ensembl"/>
        </authorList>
    </citation>
    <scope>IDENTIFICATION</scope>
</reference>
<evidence type="ECO:0000256" key="2">
    <source>
        <dbReference type="SAM" id="SignalP"/>
    </source>
</evidence>
<dbReference type="Proteomes" id="UP000261540">
    <property type="component" value="Unplaced"/>
</dbReference>
<feature type="signal peptide" evidence="2">
    <location>
        <begin position="1"/>
        <end position="30"/>
    </location>
</feature>
<feature type="chain" id="PRO_5017255108" evidence="2">
    <location>
        <begin position="31"/>
        <end position="82"/>
    </location>
</feature>
<dbReference type="Ensembl" id="ENSPKIT00000026669.1">
    <property type="protein sequence ID" value="ENSPKIP00000002719.1"/>
    <property type="gene ID" value="ENSPKIG00000020511.1"/>
</dbReference>
<sequence>LMIHKIFPANQMLTLLILFSCDFWGTFIQGDPGQQGIKGEKGEIGEPGSLGPHGQSGSPGPRGNEGFPGNEGTLMYSKSNRQ</sequence>
<dbReference type="AlphaFoldDB" id="A0A3B3QA79"/>
<reference evidence="3" key="1">
    <citation type="submission" date="2025-08" db="UniProtKB">
        <authorList>
            <consortium name="Ensembl"/>
        </authorList>
    </citation>
    <scope>IDENTIFICATION</scope>
</reference>
<accession>A0A3B3QA79</accession>
<dbReference type="Pfam" id="PF01391">
    <property type="entry name" value="Collagen"/>
    <property type="match status" value="1"/>
</dbReference>
<keyword evidence="2" id="KW-0732">Signal</keyword>
<proteinExistence type="predicted"/>
<evidence type="ECO:0000256" key="1">
    <source>
        <dbReference type="SAM" id="MobiDB-lite"/>
    </source>
</evidence>
<organism evidence="3 4">
    <name type="scientific">Paramormyrops kingsleyae</name>
    <dbReference type="NCBI Taxonomy" id="1676925"/>
    <lineage>
        <taxon>Eukaryota</taxon>
        <taxon>Metazoa</taxon>
        <taxon>Chordata</taxon>
        <taxon>Craniata</taxon>
        <taxon>Vertebrata</taxon>
        <taxon>Euteleostomi</taxon>
        <taxon>Actinopterygii</taxon>
        <taxon>Neopterygii</taxon>
        <taxon>Teleostei</taxon>
        <taxon>Osteoglossocephala</taxon>
        <taxon>Osteoglossomorpha</taxon>
        <taxon>Osteoglossiformes</taxon>
        <taxon>Mormyridae</taxon>
        <taxon>Paramormyrops</taxon>
    </lineage>
</organism>
<evidence type="ECO:0000313" key="3">
    <source>
        <dbReference type="Ensembl" id="ENSPKIP00000002719.1"/>
    </source>
</evidence>
<name>A0A3B3QA79_9TELE</name>